<name>A0A078MPS1_9MICC</name>
<evidence type="ECO:0000256" key="3">
    <source>
        <dbReference type="ARBA" id="ARBA00022475"/>
    </source>
</evidence>
<dbReference type="EMBL" id="LN483071">
    <property type="protein sequence ID" value="CEA09228.1"/>
    <property type="molecule type" value="Genomic_DNA"/>
</dbReference>
<feature type="transmembrane region" description="Helical" evidence="8">
    <location>
        <begin position="295"/>
        <end position="320"/>
    </location>
</feature>
<keyword evidence="5 8" id="KW-1133">Transmembrane helix</keyword>
<feature type="domain" description="ABC3 transporter permease C-terminal" evidence="9">
    <location>
        <begin position="245"/>
        <end position="353"/>
    </location>
</feature>
<evidence type="ECO:0000259" key="10">
    <source>
        <dbReference type="Pfam" id="PF12704"/>
    </source>
</evidence>
<dbReference type="AlphaFoldDB" id="A0A078MPS1"/>
<evidence type="ECO:0000256" key="8">
    <source>
        <dbReference type="SAM" id="Phobius"/>
    </source>
</evidence>
<reference evidence="11" key="1">
    <citation type="submission" date="2014-07" db="EMBL/GenBank/DDBJ databases">
        <authorList>
            <person name="Urmite Genomes Urmite Genomes"/>
        </authorList>
    </citation>
    <scope>NUCLEOTIDE SEQUENCE</scope>
    <source>
        <strain evidence="11">11W110_air</strain>
    </source>
</reference>
<evidence type="ECO:0000256" key="4">
    <source>
        <dbReference type="ARBA" id="ARBA00022692"/>
    </source>
</evidence>
<dbReference type="InterPro" id="IPR051125">
    <property type="entry name" value="ABC-4/HrtB_transporter"/>
</dbReference>
<gene>
    <name evidence="11" type="ORF">BN1051_02595</name>
</gene>
<comment type="similarity">
    <text evidence="7">Belongs to the ABC-4 integral membrane protein family.</text>
</comment>
<evidence type="ECO:0000256" key="1">
    <source>
        <dbReference type="ARBA" id="ARBA00004651"/>
    </source>
</evidence>
<feature type="transmembrane region" description="Helical" evidence="8">
    <location>
        <begin position="245"/>
        <end position="264"/>
    </location>
</feature>
<keyword evidence="6 8" id="KW-0472">Membrane</keyword>
<keyword evidence="4 8" id="KW-0812">Transmembrane</keyword>
<sequence length="360" mass="35623">MYLALRDIRFAKGRFILMGGVIALITLLLVMLSGLTAGLAWQNTSAIDGLRAAGLQRVAFGAPPGNDPKVSFTESQVTADQLQAHRAGGAAAEPLGILQARATAAATASVALFGTETGSSLPPAPVRAGETVLGADTAEALGVGPGDSLSIGGTRLRVAATAPETFYSHTPVAWIALADWQRLAHLDDTGPGPAPIATAIVSDASADAAEAADAAAGTVSTDVRGSYAGLPSYSSENGSLLMMQAFLYGISALVIVAFLAVWTVQRTRDIAVLKALGAGSGFVLGDALGQAGLVLAGGAAVGGLVAAAAGLAVAGVAPFVLTAATVLLPVLGVVLLGLAGAAVTVSRVTRVDPLLALGGS</sequence>
<dbReference type="InterPro" id="IPR025857">
    <property type="entry name" value="MacB_PCD"/>
</dbReference>
<evidence type="ECO:0000256" key="7">
    <source>
        <dbReference type="ARBA" id="ARBA00038076"/>
    </source>
</evidence>
<organism evidence="11">
    <name type="scientific">Arthrobacter saudimassiliensis</name>
    <dbReference type="NCBI Taxonomy" id="1461584"/>
    <lineage>
        <taxon>Bacteria</taxon>
        <taxon>Bacillati</taxon>
        <taxon>Actinomycetota</taxon>
        <taxon>Actinomycetes</taxon>
        <taxon>Micrococcales</taxon>
        <taxon>Micrococcaceae</taxon>
        <taxon>Arthrobacter</taxon>
    </lineage>
</organism>
<keyword evidence="3" id="KW-1003">Cell membrane</keyword>
<dbReference type="PANTHER" id="PTHR43738">
    <property type="entry name" value="ABC TRANSPORTER, MEMBRANE PROTEIN"/>
    <property type="match status" value="1"/>
</dbReference>
<protein>
    <submittedName>
        <fullName evidence="11">FtsX-like permease family protein</fullName>
    </submittedName>
</protein>
<feature type="domain" description="MacB-like periplasmic core" evidence="10">
    <location>
        <begin position="22"/>
        <end position="213"/>
    </location>
</feature>
<dbReference type="InterPro" id="IPR003838">
    <property type="entry name" value="ABC3_permease_C"/>
</dbReference>
<dbReference type="Pfam" id="PF12704">
    <property type="entry name" value="MacB_PCD"/>
    <property type="match status" value="1"/>
</dbReference>
<dbReference type="GO" id="GO:0005886">
    <property type="term" value="C:plasma membrane"/>
    <property type="evidence" value="ECO:0007669"/>
    <property type="project" value="UniProtKB-SubCell"/>
</dbReference>
<dbReference type="PATRIC" id="fig|1461584.3.peg.2568"/>
<dbReference type="Pfam" id="PF02687">
    <property type="entry name" value="FtsX"/>
    <property type="match status" value="1"/>
</dbReference>
<accession>A0A078MPS1</accession>
<feature type="transmembrane region" description="Helical" evidence="8">
    <location>
        <begin position="15"/>
        <end position="41"/>
    </location>
</feature>
<evidence type="ECO:0000256" key="5">
    <source>
        <dbReference type="ARBA" id="ARBA00022989"/>
    </source>
</evidence>
<comment type="subcellular location">
    <subcellularLocation>
        <location evidence="1">Cell membrane</location>
        <topology evidence="1">Multi-pass membrane protein</topology>
    </subcellularLocation>
</comment>
<evidence type="ECO:0000256" key="6">
    <source>
        <dbReference type="ARBA" id="ARBA00023136"/>
    </source>
</evidence>
<dbReference type="PANTHER" id="PTHR43738:SF1">
    <property type="entry name" value="HEMIN TRANSPORT SYSTEM PERMEASE PROTEIN HRTB-RELATED"/>
    <property type="match status" value="1"/>
</dbReference>
<feature type="transmembrane region" description="Helical" evidence="8">
    <location>
        <begin position="326"/>
        <end position="345"/>
    </location>
</feature>
<keyword evidence="2" id="KW-0813">Transport</keyword>
<evidence type="ECO:0000313" key="11">
    <source>
        <dbReference type="EMBL" id="CEA09228.1"/>
    </source>
</evidence>
<evidence type="ECO:0000256" key="2">
    <source>
        <dbReference type="ARBA" id="ARBA00022448"/>
    </source>
</evidence>
<evidence type="ECO:0000259" key="9">
    <source>
        <dbReference type="Pfam" id="PF02687"/>
    </source>
</evidence>
<proteinExistence type="inferred from homology"/>